<feature type="domain" description="Fatty acid hydroxylase" evidence="6">
    <location>
        <begin position="91"/>
        <end position="222"/>
    </location>
</feature>
<dbReference type="EMBL" id="JAPDHV010000001">
    <property type="protein sequence ID" value="MCW3160369.1"/>
    <property type="molecule type" value="Genomic_DNA"/>
</dbReference>
<dbReference type="PANTHER" id="PTHR11863">
    <property type="entry name" value="STEROL DESATURASE"/>
    <property type="match status" value="1"/>
</dbReference>
<reference evidence="7" key="1">
    <citation type="submission" date="2022-10" db="EMBL/GenBank/DDBJ databases">
        <title>Chryseobacterium babae sp. nov. isolated from the gut of the beetle Oryctes rhinoceros, and Chryseobacterium kimseyorum sp. nov., isolated from a stick insect rearing cage.</title>
        <authorList>
            <person name="Shelomi M."/>
            <person name="Han C.-J."/>
            <person name="Chen W.-M."/>
            <person name="Chen H.-K."/>
            <person name="Liaw S.-J."/>
            <person name="Muhle E."/>
            <person name="Clermont D."/>
        </authorList>
    </citation>
    <scope>NUCLEOTIDE SEQUENCE</scope>
    <source>
        <strain evidence="7">WLa1L2M3</strain>
    </source>
</reference>
<keyword evidence="2 5" id="KW-0812">Transmembrane</keyword>
<keyword evidence="8" id="KW-1185">Reference proteome</keyword>
<evidence type="ECO:0000259" key="6">
    <source>
        <dbReference type="Pfam" id="PF04116"/>
    </source>
</evidence>
<evidence type="ECO:0000256" key="4">
    <source>
        <dbReference type="ARBA" id="ARBA00023136"/>
    </source>
</evidence>
<sequence>MITVLQLPTPWQVLADPASIIVISIFFVLMMVEEIFPGRKLPNIKFWRIKGITAFVIYFFLSTYLPLIWNEYLAAYQIFDLSFLGNYWGALVAVLLYELGVYFWHRSMHKSNLLWKVFHQMHHSAERVDTYGAFFFSPMDMIGFTFLTSLAMVWFAGFTPQATIYAIYGATFLAVIQHTNIKTPQWMGYIFQRPESHSLHHAKGVHAFNYSDLPLFDIIFGTFRNPKEFSTETGFYNGASSKIGKMILFKDIYNEKPDKDRD</sequence>
<protein>
    <submittedName>
        <fullName evidence="7">Sterol desaturase family protein</fullName>
    </submittedName>
</protein>
<gene>
    <name evidence="7" type="ORF">OH806_03695</name>
</gene>
<dbReference type="RefSeq" id="WP_264742311.1">
    <property type="nucleotide sequence ID" value="NZ_JAPDHV010000001.1"/>
</dbReference>
<comment type="caution">
    <text evidence="7">The sequence shown here is derived from an EMBL/GenBank/DDBJ whole genome shotgun (WGS) entry which is preliminary data.</text>
</comment>
<dbReference type="Pfam" id="PF04116">
    <property type="entry name" value="FA_hydroxylase"/>
    <property type="match status" value="1"/>
</dbReference>
<dbReference type="InterPro" id="IPR050307">
    <property type="entry name" value="Sterol_Desaturase_Related"/>
</dbReference>
<feature type="transmembrane region" description="Helical" evidence="5">
    <location>
        <begin position="87"/>
        <end position="104"/>
    </location>
</feature>
<evidence type="ECO:0000313" key="8">
    <source>
        <dbReference type="Proteomes" id="UP001163719"/>
    </source>
</evidence>
<keyword evidence="4 5" id="KW-0472">Membrane</keyword>
<name>A0ABT3HKT1_9FLAO</name>
<proteinExistence type="predicted"/>
<feature type="transmembrane region" description="Helical" evidence="5">
    <location>
        <begin position="20"/>
        <end position="37"/>
    </location>
</feature>
<evidence type="ECO:0000256" key="5">
    <source>
        <dbReference type="SAM" id="Phobius"/>
    </source>
</evidence>
<evidence type="ECO:0000256" key="2">
    <source>
        <dbReference type="ARBA" id="ARBA00022692"/>
    </source>
</evidence>
<accession>A0ABT3HKT1</accession>
<feature type="transmembrane region" description="Helical" evidence="5">
    <location>
        <begin position="49"/>
        <end position="67"/>
    </location>
</feature>
<comment type="subcellular location">
    <subcellularLocation>
        <location evidence="1">Membrane</location>
    </subcellularLocation>
</comment>
<feature type="transmembrane region" description="Helical" evidence="5">
    <location>
        <begin position="162"/>
        <end position="181"/>
    </location>
</feature>
<dbReference type="Proteomes" id="UP001163719">
    <property type="component" value="Unassembled WGS sequence"/>
</dbReference>
<keyword evidence="3 5" id="KW-1133">Transmembrane helix</keyword>
<evidence type="ECO:0000256" key="3">
    <source>
        <dbReference type="ARBA" id="ARBA00022989"/>
    </source>
</evidence>
<dbReference type="InterPro" id="IPR006694">
    <property type="entry name" value="Fatty_acid_hydroxylase"/>
</dbReference>
<evidence type="ECO:0000313" key="7">
    <source>
        <dbReference type="EMBL" id="MCW3160369.1"/>
    </source>
</evidence>
<evidence type="ECO:0000256" key="1">
    <source>
        <dbReference type="ARBA" id="ARBA00004370"/>
    </source>
</evidence>
<feature type="transmembrane region" description="Helical" evidence="5">
    <location>
        <begin position="131"/>
        <end position="156"/>
    </location>
</feature>
<organism evidence="7 8">
    <name type="scientific">Chryseobacterium oryctis</name>
    <dbReference type="NCBI Taxonomy" id="2952618"/>
    <lineage>
        <taxon>Bacteria</taxon>
        <taxon>Pseudomonadati</taxon>
        <taxon>Bacteroidota</taxon>
        <taxon>Flavobacteriia</taxon>
        <taxon>Flavobacteriales</taxon>
        <taxon>Weeksellaceae</taxon>
        <taxon>Chryseobacterium group</taxon>
        <taxon>Chryseobacterium</taxon>
    </lineage>
</organism>